<evidence type="ECO:0000313" key="2">
    <source>
        <dbReference type="EMBL" id="KGD62193.1"/>
    </source>
</evidence>
<reference evidence="2 3" key="1">
    <citation type="submission" date="2012-09" db="EMBL/GenBank/DDBJ databases">
        <title>Genome Sequence of alkane-degrading Bacterium Alcanivorax jadensis T9.</title>
        <authorList>
            <person name="Lai Q."/>
            <person name="Shao Z."/>
        </authorList>
    </citation>
    <scope>NUCLEOTIDE SEQUENCE [LARGE SCALE GENOMIC DNA]</scope>
    <source>
        <strain evidence="2 3">T9</strain>
    </source>
</reference>
<keyword evidence="1" id="KW-0812">Transmembrane</keyword>
<proteinExistence type="predicted"/>
<comment type="caution">
    <text evidence="2">The sequence shown here is derived from an EMBL/GenBank/DDBJ whole genome shotgun (WGS) entry which is preliminary data.</text>
</comment>
<keyword evidence="1" id="KW-1133">Transmembrane helix</keyword>
<keyword evidence="1" id="KW-0472">Membrane</keyword>
<gene>
    <name evidence="2" type="ORF">T9A_00484</name>
</gene>
<evidence type="ECO:0000256" key="1">
    <source>
        <dbReference type="SAM" id="Phobius"/>
    </source>
</evidence>
<organism evidence="2 3">
    <name type="scientific">Alcanivorax jadensis T9</name>
    <dbReference type="NCBI Taxonomy" id="1177181"/>
    <lineage>
        <taxon>Bacteria</taxon>
        <taxon>Pseudomonadati</taxon>
        <taxon>Pseudomonadota</taxon>
        <taxon>Gammaproteobacteria</taxon>
        <taxon>Oceanospirillales</taxon>
        <taxon>Alcanivoracaceae</taxon>
        <taxon>Alcanivorax</taxon>
    </lineage>
</organism>
<dbReference type="Proteomes" id="UP000029443">
    <property type="component" value="Unassembled WGS sequence"/>
</dbReference>
<evidence type="ECO:0000313" key="3">
    <source>
        <dbReference type="Proteomes" id="UP000029443"/>
    </source>
</evidence>
<protein>
    <submittedName>
        <fullName evidence="2">Uncharacterized protein</fullName>
    </submittedName>
</protein>
<keyword evidence="3" id="KW-1185">Reference proteome</keyword>
<name>A0ABR4WF54_9GAMM</name>
<feature type="transmembrane region" description="Helical" evidence="1">
    <location>
        <begin position="49"/>
        <end position="68"/>
    </location>
</feature>
<sequence>MLGIWIGGAALRKVIRVILAFLLLLAFGAAVWFGVGALFDLIKGFGKEAVTASITALFGLFGILYAQWHSKAKEISDSHRPAKIEVYETFFDIVERFMTEEKAAEFDPEGDEFPDDFREQFMKLSRGMIIWASPQVIRAWSGFRENSGTGSAKDTLLAVDAVLQAIRADLGNSNWGLSRGDVVKVYLKNPREVDV</sequence>
<accession>A0ABR4WF54</accession>
<feature type="transmembrane region" description="Helical" evidence="1">
    <location>
        <begin position="17"/>
        <end position="42"/>
    </location>
</feature>
<dbReference type="EMBL" id="ARXU01000002">
    <property type="protein sequence ID" value="KGD62193.1"/>
    <property type="molecule type" value="Genomic_DNA"/>
</dbReference>